<proteinExistence type="predicted"/>
<dbReference type="GO" id="GO:0016787">
    <property type="term" value="F:hydrolase activity"/>
    <property type="evidence" value="ECO:0007669"/>
    <property type="project" value="InterPro"/>
</dbReference>
<reference evidence="2 3" key="1">
    <citation type="journal article" date="2016" name="Nat. Commun.">
        <title>Thousands of microbial genomes shed light on interconnected biogeochemical processes in an aquifer system.</title>
        <authorList>
            <person name="Anantharaman K."/>
            <person name="Brown C.T."/>
            <person name="Hug L.A."/>
            <person name="Sharon I."/>
            <person name="Castelle C.J."/>
            <person name="Probst A.J."/>
            <person name="Thomas B.C."/>
            <person name="Singh A."/>
            <person name="Wilkins M.J."/>
            <person name="Karaoz U."/>
            <person name="Brodie E.L."/>
            <person name="Williams K.H."/>
            <person name="Hubbard S.S."/>
            <person name="Banfield J.F."/>
        </authorList>
    </citation>
    <scope>NUCLEOTIDE SEQUENCE [LARGE SCALE GENOMIC DNA]</scope>
</reference>
<dbReference type="InterPro" id="IPR000031">
    <property type="entry name" value="PurE_dom"/>
</dbReference>
<evidence type="ECO:0000313" key="2">
    <source>
        <dbReference type="EMBL" id="OGF97840.1"/>
    </source>
</evidence>
<comment type="caution">
    <text evidence="2">The sequence shown here is derived from an EMBL/GenBank/DDBJ whole genome shotgun (WGS) entry which is preliminary data.</text>
</comment>
<dbReference type="InterPro" id="IPR039476">
    <property type="entry name" value="P2CMN_synthase_LarB"/>
</dbReference>
<feature type="domain" description="PurE" evidence="1">
    <location>
        <begin position="118"/>
        <end position="247"/>
    </location>
</feature>
<dbReference type="Proteomes" id="UP000179034">
    <property type="component" value="Unassembled WGS sequence"/>
</dbReference>
<dbReference type="Pfam" id="PF00731">
    <property type="entry name" value="AIRC"/>
    <property type="match status" value="1"/>
</dbReference>
<gene>
    <name evidence="2" type="ORF">A2Z06_03145</name>
</gene>
<sequence length="247" mass="26564">MDRKKLQELLKSVSSGKVGIHEAMEALKYLPYQDLGFAKIDHHRSLRRGVPEVVFCQTKTVTQVVEISRKIIQAGDELILTRVSEKMVPAVRAIDRRISHHEMARMMTLVRKRRPKKGLIAVLSAGTSDMPVAEEARVTAEALGNRVETLYDVGVAGIHRLFSAKDLMAKARVFVVVAGMEGALASVVGGLVSRPIIAVPTSIGYGASFQGLAALLGMLNSCASGVTVVNIDNGFGAGFTASLINQL</sequence>
<dbReference type="SUPFAM" id="SSF52255">
    <property type="entry name" value="N5-CAIR mutase (phosphoribosylaminoimidazole carboxylase, PurE)"/>
    <property type="match status" value="1"/>
</dbReference>
<dbReference type="AlphaFoldDB" id="A0A1F5YCE4"/>
<dbReference type="NCBIfam" id="NF033503">
    <property type="entry name" value="LarB"/>
    <property type="match status" value="1"/>
</dbReference>
<dbReference type="PANTHER" id="PTHR43064:SF1">
    <property type="entry name" value="SLL1489 PROTEIN"/>
    <property type="match status" value="1"/>
</dbReference>
<dbReference type="GO" id="GO:0006189">
    <property type="term" value="P:'de novo' IMP biosynthetic process"/>
    <property type="evidence" value="ECO:0007669"/>
    <property type="project" value="InterPro"/>
</dbReference>
<dbReference type="SMART" id="SM01001">
    <property type="entry name" value="AIRC"/>
    <property type="match status" value="1"/>
</dbReference>
<dbReference type="EMBL" id="MFIW01000047">
    <property type="protein sequence ID" value="OGF97840.1"/>
    <property type="molecule type" value="Genomic_DNA"/>
</dbReference>
<dbReference type="PANTHER" id="PTHR43064">
    <property type="entry name" value="PHOSPHORIBOSYLAMINOIMIDAZOLE CARBOXYLASE-RELATED"/>
    <property type="match status" value="1"/>
</dbReference>
<name>A0A1F5YCE4_9BACT</name>
<dbReference type="Gene3D" id="3.40.50.1970">
    <property type="match status" value="1"/>
</dbReference>
<evidence type="ECO:0000259" key="1">
    <source>
        <dbReference type="SMART" id="SM01001"/>
    </source>
</evidence>
<organism evidence="2 3">
    <name type="scientific">Candidatus Glassbacteria bacterium RBG_16_58_8</name>
    <dbReference type="NCBI Taxonomy" id="1817866"/>
    <lineage>
        <taxon>Bacteria</taxon>
        <taxon>Candidatus Glassiibacteriota</taxon>
    </lineage>
</organism>
<protein>
    <submittedName>
        <fullName evidence="2">1-(5-phosphoribosyl)-5-amino-4-imidazole-carboxylate carboxylase</fullName>
    </submittedName>
</protein>
<evidence type="ECO:0000313" key="3">
    <source>
        <dbReference type="Proteomes" id="UP000179034"/>
    </source>
</evidence>
<accession>A0A1F5YCE4</accession>